<dbReference type="PANTHER" id="PTHR30454">
    <property type="entry name" value="4-HYDROXY-3-METHYLBUT-2-EN-1-YL DIPHOSPHATE SYNTHASE"/>
    <property type="match status" value="1"/>
</dbReference>
<dbReference type="Pfam" id="PF04551">
    <property type="entry name" value="GcpE"/>
    <property type="match status" value="1"/>
</dbReference>
<evidence type="ECO:0000259" key="8">
    <source>
        <dbReference type="Pfam" id="PF04551"/>
    </source>
</evidence>
<dbReference type="EMBL" id="JADGMS010000004">
    <property type="protein sequence ID" value="KAF9684756.1"/>
    <property type="molecule type" value="Genomic_DNA"/>
</dbReference>
<evidence type="ECO:0000256" key="2">
    <source>
        <dbReference type="ARBA" id="ARBA00022485"/>
    </source>
</evidence>
<evidence type="ECO:0000256" key="5">
    <source>
        <dbReference type="ARBA" id="ARBA00023004"/>
    </source>
</evidence>
<evidence type="ECO:0000256" key="7">
    <source>
        <dbReference type="ARBA" id="ARBA00023229"/>
    </source>
</evidence>
<dbReference type="Gene3D" id="3.20.20.20">
    <property type="entry name" value="Dihydropteroate synthase-like"/>
    <property type="match status" value="1"/>
</dbReference>
<dbReference type="InterPro" id="IPR011005">
    <property type="entry name" value="Dihydropteroate_synth-like_sf"/>
</dbReference>
<name>A0A835N315_9ROSI</name>
<dbReference type="GO" id="GO:0016114">
    <property type="term" value="P:terpenoid biosynthetic process"/>
    <property type="evidence" value="ECO:0007669"/>
    <property type="project" value="InterPro"/>
</dbReference>
<sequence length="721" mass="80366">MVKLSQKDSWYLVEMATGAVPASFSGLKMRESSLGFGKSMDFVRICDLKRIKSGRKRISMIQNSNNGPEIAEVQPVSEGSPLLVPRQKYCESINKTVRRKTRTVMVGNVPLGSEHPVRIQTMTTTDTKDVAATVEQVMRIADKGADIVRITVQGKREADACFEIKNSLVQKNYNIPLVADIHFAPSVALRVAECFDKIRVNPGNFADRRAQFEKLEYTEDDYEKELEHIEKVFTPLVEKCKKYGRAMRIGTNHGSLSDRIMSYYGDSPRGMVESAFEFARICRKLDFHNFVFSMKASNPVVMVQAYRLLVAEMYVQGWDYPLHLGVTEAGEGEDGRMKSAIGIGTLLQDGLGDTIRVSLTEPPEEEIDPCRRLASLGMRAAEIQQGVAPFEEKHRHYFDFQRRSGQLPVQKEGEEVDYRGVLHRDGSVLMSVSLDQLKAPELLYKSLAAKIILGMPFKDLATVDSILLRELPPVDDYNARLALKRLIEVSMGVIAPLSEQLTKPLPSAMVLVNLKELSTGAYKLLPEGTRLVVSLRGDEPFEELEILKHVDMTMLLHYLPLSEDKIGRVHAARRLFEYLADKALNVPVIHHIQFPKGVCRDDLVIGSGTYAGALLVDGLGDGVLIEALDQDFDFLRNTSFNLLQGCRMRNTKTIAIMGCIVNGPGEMADADFGYVGGAPGKIDLYVGKTVVKRGIEMEHATEALIELIKDNGRWVDPPAEV</sequence>
<evidence type="ECO:0000259" key="9">
    <source>
        <dbReference type="Pfam" id="PF26540"/>
    </source>
</evidence>
<dbReference type="SUPFAM" id="SSF56014">
    <property type="entry name" value="Nitrite and sulphite reductase 4Fe-4S domain-like"/>
    <property type="match status" value="1"/>
</dbReference>
<evidence type="ECO:0000256" key="1">
    <source>
        <dbReference type="ARBA" id="ARBA00001966"/>
    </source>
</evidence>
<dbReference type="Proteomes" id="UP000657918">
    <property type="component" value="Chromosome 4"/>
</dbReference>
<keyword evidence="2" id="KW-0004">4Fe-4S</keyword>
<reference evidence="10 11" key="1">
    <citation type="submission" date="2020-10" db="EMBL/GenBank/DDBJ databases">
        <title>Plant Genome Project.</title>
        <authorList>
            <person name="Zhang R.-G."/>
        </authorList>
    </citation>
    <scope>NUCLEOTIDE SEQUENCE [LARGE SCALE GENOMIC DNA]</scope>
    <source>
        <strain evidence="10">FAFU-HL-1</strain>
        <tissue evidence="10">Leaf</tissue>
    </source>
</reference>
<comment type="cofactor">
    <cofactor evidence="1">
        <name>[4Fe-4S] cluster</name>
        <dbReference type="ChEBI" id="CHEBI:49883"/>
    </cofactor>
</comment>
<dbReference type="InterPro" id="IPR017178">
    <property type="entry name" value="IspG_atypical"/>
</dbReference>
<feature type="domain" description="IspG C-terminal" evidence="9">
    <location>
        <begin position="648"/>
        <end position="709"/>
    </location>
</feature>
<keyword evidence="4" id="KW-0560">Oxidoreductase</keyword>
<dbReference type="PIRSF" id="PIRSF037336">
    <property type="entry name" value="IspG_like"/>
    <property type="match status" value="1"/>
</dbReference>
<dbReference type="InterPro" id="IPR004588">
    <property type="entry name" value="IspG_bac-typ"/>
</dbReference>
<evidence type="ECO:0000313" key="11">
    <source>
        <dbReference type="Proteomes" id="UP000657918"/>
    </source>
</evidence>
<dbReference type="NCBIfam" id="TIGR00612">
    <property type="entry name" value="ispG_gcpE"/>
    <property type="match status" value="1"/>
</dbReference>
<feature type="domain" description="IspG TIM-barrel" evidence="8">
    <location>
        <begin position="101"/>
        <end position="370"/>
    </location>
</feature>
<dbReference type="GO" id="GO:0009507">
    <property type="term" value="C:chloroplast"/>
    <property type="evidence" value="ECO:0007669"/>
    <property type="project" value="TreeGrafter"/>
</dbReference>
<dbReference type="Pfam" id="PF26540">
    <property type="entry name" value="GcpE_C"/>
    <property type="match status" value="1"/>
</dbReference>
<keyword evidence="5" id="KW-0408">Iron</keyword>
<evidence type="ECO:0000313" key="10">
    <source>
        <dbReference type="EMBL" id="KAF9684756.1"/>
    </source>
</evidence>
<proteinExistence type="inferred from homology"/>
<evidence type="ECO:0000256" key="6">
    <source>
        <dbReference type="ARBA" id="ARBA00023014"/>
    </source>
</evidence>
<dbReference type="GO" id="GO:0019288">
    <property type="term" value="P:isopentenyl diphosphate biosynthetic process, methylerythritol 4-phosphate pathway"/>
    <property type="evidence" value="ECO:0007669"/>
    <property type="project" value="TreeGrafter"/>
</dbReference>
<dbReference type="GO" id="GO:0005506">
    <property type="term" value="F:iron ion binding"/>
    <property type="evidence" value="ECO:0007669"/>
    <property type="project" value="InterPro"/>
</dbReference>
<dbReference type="AlphaFoldDB" id="A0A835N315"/>
<dbReference type="PANTHER" id="PTHR30454:SF0">
    <property type="entry name" value="4-HYDROXY-3-METHYLBUT-2-EN-1-YL DIPHOSPHATE SYNTHASE (FERREDOXIN), CHLOROPLASTIC"/>
    <property type="match status" value="1"/>
</dbReference>
<evidence type="ECO:0000256" key="3">
    <source>
        <dbReference type="ARBA" id="ARBA00022723"/>
    </source>
</evidence>
<protein>
    <submittedName>
        <fullName evidence="10">Uncharacterized protein</fullName>
    </submittedName>
</protein>
<comment type="caution">
    <text evidence="10">The sequence shown here is derived from an EMBL/GenBank/DDBJ whole genome shotgun (WGS) entry which is preliminary data.</text>
</comment>
<keyword evidence="7" id="KW-0414">Isoprene biosynthesis</keyword>
<dbReference type="FunFam" id="3.20.20.20:FF:000005">
    <property type="entry name" value="4-hydroxy-3-methylbut-2-en-1-yl diphosphate synthase (flavodoxin)"/>
    <property type="match status" value="1"/>
</dbReference>
<dbReference type="GO" id="GO:0051539">
    <property type="term" value="F:4 iron, 4 sulfur cluster binding"/>
    <property type="evidence" value="ECO:0007669"/>
    <property type="project" value="UniProtKB-KW"/>
</dbReference>
<dbReference type="InterPro" id="IPR058579">
    <property type="entry name" value="IspG_C"/>
</dbReference>
<keyword evidence="6" id="KW-0411">Iron-sulfur</keyword>
<dbReference type="InterPro" id="IPR045854">
    <property type="entry name" value="NO2/SO3_Rdtase_4Fe4S_sf"/>
</dbReference>
<gene>
    <name evidence="10" type="ORF">SADUNF_Sadunf04G0151400</name>
</gene>
<dbReference type="OrthoDB" id="429167at2759"/>
<dbReference type="HAMAP" id="MF_00159">
    <property type="entry name" value="IspG"/>
    <property type="match status" value="1"/>
</dbReference>
<dbReference type="Gene3D" id="3.30.413.10">
    <property type="entry name" value="Sulfite Reductase Hemoprotein, domain 1"/>
    <property type="match status" value="1"/>
</dbReference>
<organism evidence="10 11">
    <name type="scientific">Salix dunnii</name>
    <dbReference type="NCBI Taxonomy" id="1413687"/>
    <lineage>
        <taxon>Eukaryota</taxon>
        <taxon>Viridiplantae</taxon>
        <taxon>Streptophyta</taxon>
        <taxon>Embryophyta</taxon>
        <taxon>Tracheophyta</taxon>
        <taxon>Spermatophyta</taxon>
        <taxon>Magnoliopsida</taxon>
        <taxon>eudicotyledons</taxon>
        <taxon>Gunneridae</taxon>
        <taxon>Pentapetalae</taxon>
        <taxon>rosids</taxon>
        <taxon>fabids</taxon>
        <taxon>Malpighiales</taxon>
        <taxon>Salicaceae</taxon>
        <taxon>Saliceae</taxon>
        <taxon>Salix</taxon>
    </lineage>
</organism>
<evidence type="ECO:0000256" key="4">
    <source>
        <dbReference type="ARBA" id="ARBA00023002"/>
    </source>
</evidence>
<keyword evidence="3" id="KW-0479">Metal-binding</keyword>
<accession>A0A835N315</accession>
<dbReference type="InterPro" id="IPR058578">
    <property type="entry name" value="IspG_TIM"/>
</dbReference>
<dbReference type="GO" id="GO:0046429">
    <property type="term" value="F:4-hydroxy-3-methylbut-2-en-1-yl diphosphate synthase activity (ferredoxin)"/>
    <property type="evidence" value="ECO:0007669"/>
    <property type="project" value="InterPro"/>
</dbReference>
<keyword evidence="11" id="KW-1185">Reference proteome</keyword>